<dbReference type="Gene3D" id="1.10.10.60">
    <property type="entry name" value="Homeodomain-like"/>
    <property type="match status" value="1"/>
</dbReference>
<evidence type="ECO:0000313" key="7">
    <source>
        <dbReference type="Proteomes" id="UP000638263"/>
    </source>
</evidence>
<organism evidence="6 7">
    <name type="scientific">Nocardia jinanensis</name>
    <dbReference type="NCBI Taxonomy" id="382504"/>
    <lineage>
        <taxon>Bacteria</taxon>
        <taxon>Bacillati</taxon>
        <taxon>Actinomycetota</taxon>
        <taxon>Actinomycetes</taxon>
        <taxon>Mycobacteriales</taxon>
        <taxon>Nocardiaceae</taxon>
        <taxon>Nocardia</taxon>
    </lineage>
</organism>
<dbReference type="GO" id="GO:0003700">
    <property type="term" value="F:DNA-binding transcription factor activity"/>
    <property type="evidence" value="ECO:0007669"/>
    <property type="project" value="InterPro"/>
</dbReference>
<proteinExistence type="predicted"/>
<keyword evidence="7" id="KW-1185">Reference proteome</keyword>
<dbReference type="GO" id="GO:0043565">
    <property type="term" value="F:sequence-specific DNA binding"/>
    <property type="evidence" value="ECO:0007669"/>
    <property type="project" value="InterPro"/>
</dbReference>
<accession>A0A917RRU0</accession>
<evidence type="ECO:0000256" key="1">
    <source>
        <dbReference type="ARBA" id="ARBA00023015"/>
    </source>
</evidence>
<evidence type="ECO:0000313" key="6">
    <source>
        <dbReference type="EMBL" id="GGL22223.1"/>
    </source>
</evidence>
<keyword evidence="1" id="KW-0805">Transcription regulation</keyword>
<evidence type="ECO:0000256" key="3">
    <source>
        <dbReference type="ARBA" id="ARBA00023163"/>
    </source>
</evidence>
<dbReference type="RefSeq" id="WP_156426019.1">
    <property type="nucleotide sequence ID" value="NZ_BMMH01000008.1"/>
</dbReference>
<dbReference type="EMBL" id="BMMH01000008">
    <property type="protein sequence ID" value="GGL22223.1"/>
    <property type="molecule type" value="Genomic_DNA"/>
</dbReference>
<dbReference type="SMART" id="SM00342">
    <property type="entry name" value="HTH_ARAC"/>
    <property type="match status" value="1"/>
</dbReference>
<sequence length="286" mass="30800">MTIAQGKAPVTTDLTESATPAPESLRPWFTELGLIPTVRDTSVPFAHVPQAATMIVLRTEDCGPRDALVLGPRTRASYAEADKPMGCLRLRLAPGAVGPLLGVSAGELTDRIVRLADLPGPAAQFAGELVELRRDELFPYLEQRLPQRIRESPAQVSHRELLRTAVESVSGRAMPATVPALAGTLAVSERQLRNLFSSGIGVSPKHYTRIDRIRRVLTRLGTSPWSHLAVGAGYYDQSHLTAEFRSLMGVAPGSFLGGTRLPIEPCRPAIYGRTISGTGILRSAPL</sequence>
<dbReference type="PANTHER" id="PTHR46796">
    <property type="entry name" value="HTH-TYPE TRANSCRIPTIONAL ACTIVATOR RHAS-RELATED"/>
    <property type="match status" value="1"/>
</dbReference>
<protein>
    <recommendedName>
        <fullName evidence="5">HTH araC/xylS-type domain-containing protein</fullName>
    </recommendedName>
</protein>
<gene>
    <name evidence="6" type="ORF">GCM10011588_41530</name>
</gene>
<dbReference type="Proteomes" id="UP000638263">
    <property type="component" value="Unassembled WGS sequence"/>
</dbReference>
<reference evidence="6" key="2">
    <citation type="submission" date="2020-09" db="EMBL/GenBank/DDBJ databases">
        <authorList>
            <person name="Sun Q."/>
            <person name="Zhou Y."/>
        </authorList>
    </citation>
    <scope>NUCLEOTIDE SEQUENCE</scope>
    <source>
        <strain evidence="6">CGMCC 4.3508</strain>
    </source>
</reference>
<dbReference type="Pfam" id="PF12833">
    <property type="entry name" value="HTH_18"/>
    <property type="match status" value="1"/>
</dbReference>
<name>A0A917RRU0_9NOCA</name>
<keyword evidence="2" id="KW-0238">DNA-binding</keyword>
<feature type="region of interest" description="Disordered" evidence="4">
    <location>
        <begin position="1"/>
        <end position="22"/>
    </location>
</feature>
<feature type="domain" description="HTH araC/xylS-type" evidence="5">
    <location>
        <begin position="159"/>
        <end position="258"/>
    </location>
</feature>
<dbReference type="InterPro" id="IPR018060">
    <property type="entry name" value="HTH_AraC"/>
</dbReference>
<dbReference type="PROSITE" id="PS01124">
    <property type="entry name" value="HTH_ARAC_FAMILY_2"/>
    <property type="match status" value="1"/>
</dbReference>
<comment type="caution">
    <text evidence="6">The sequence shown here is derived from an EMBL/GenBank/DDBJ whole genome shotgun (WGS) entry which is preliminary data.</text>
</comment>
<dbReference type="InterPro" id="IPR050204">
    <property type="entry name" value="AraC_XylS_family_regulators"/>
</dbReference>
<keyword evidence="3" id="KW-0804">Transcription</keyword>
<dbReference type="PANTHER" id="PTHR46796:SF15">
    <property type="entry name" value="BLL1074 PROTEIN"/>
    <property type="match status" value="1"/>
</dbReference>
<reference evidence="6" key="1">
    <citation type="journal article" date="2014" name="Int. J. Syst. Evol. Microbiol.">
        <title>Complete genome sequence of Corynebacterium casei LMG S-19264T (=DSM 44701T), isolated from a smear-ripened cheese.</title>
        <authorList>
            <consortium name="US DOE Joint Genome Institute (JGI-PGF)"/>
            <person name="Walter F."/>
            <person name="Albersmeier A."/>
            <person name="Kalinowski J."/>
            <person name="Ruckert C."/>
        </authorList>
    </citation>
    <scope>NUCLEOTIDE SEQUENCE</scope>
    <source>
        <strain evidence="6">CGMCC 4.3508</strain>
    </source>
</reference>
<evidence type="ECO:0000256" key="2">
    <source>
        <dbReference type="ARBA" id="ARBA00023125"/>
    </source>
</evidence>
<evidence type="ECO:0000259" key="5">
    <source>
        <dbReference type="PROSITE" id="PS01124"/>
    </source>
</evidence>
<evidence type="ECO:0000256" key="4">
    <source>
        <dbReference type="SAM" id="MobiDB-lite"/>
    </source>
</evidence>
<dbReference type="AlphaFoldDB" id="A0A917RRU0"/>